<dbReference type="PANTHER" id="PTHR33405">
    <property type="entry name" value="PROTEIN FLX-LIKE 2"/>
    <property type="match status" value="1"/>
</dbReference>
<feature type="coiled-coil region" evidence="6">
    <location>
        <begin position="127"/>
        <end position="171"/>
    </location>
</feature>
<keyword evidence="2" id="KW-0217">Developmental protein</keyword>
<evidence type="ECO:0000256" key="1">
    <source>
        <dbReference type="ARBA" id="ARBA00005405"/>
    </source>
</evidence>
<protein>
    <submittedName>
        <fullName evidence="8">Protein FLC EXPRESSOR-like isoform X1</fullName>
    </submittedName>
</protein>
<dbReference type="AlphaFoldDB" id="A0AAJ6T2B2"/>
<dbReference type="GO" id="GO:0030154">
    <property type="term" value="P:cell differentiation"/>
    <property type="evidence" value="ECO:0007669"/>
    <property type="project" value="UniProtKB-KW"/>
</dbReference>
<evidence type="ECO:0000256" key="3">
    <source>
        <dbReference type="ARBA" id="ARBA00022782"/>
    </source>
</evidence>
<keyword evidence="3" id="KW-0221">Differentiation</keyword>
<sequence length="290" mass="33051">MAGRNHLQLREIPLSRVAPLSRSTTGPRHLHTRPHRHLLEDRISTQHREIQSLLLDNHRHAATRCIKTRSLSVTARPLRHLSTLAAGVKAERDNQIREVYQRSLKLDAELRSIDAMRSELVQVRTDVQKITLQRQDMTAQLKDMNSEIVKAKRETQQVGVIKEEIETVQQEIQGGRSAIEYEKKTWAFNLEQEKVLDKNRILLVREIEKLRTELANAEKRARAAAASGNPSPGYGRNYGSAEVRYGGSSYPDPNGLHHVRIGGVILLLHFHLEQCLMATMTLHIDEFLSP</sequence>
<evidence type="ECO:0000313" key="8">
    <source>
        <dbReference type="RefSeq" id="XP_011003417.1"/>
    </source>
</evidence>
<keyword evidence="7" id="KW-1185">Reference proteome</keyword>
<gene>
    <name evidence="8" type="primary">LOC105110168</name>
</gene>
<accession>A0AAJ6T2B2</accession>
<dbReference type="GeneID" id="105110168"/>
<organism evidence="7 8">
    <name type="scientific">Populus euphratica</name>
    <name type="common">Euphrates poplar</name>
    <dbReference type="NCBI Taxonomy" id="75702"/>
    <lineage>
        <taxon>Eukaryota</taxon>
        <taxon>Viridiplantae</taxon>
        <taxon>Streptophyta</taxon>
        <taxon>Embryophyta</taxon>
        <taxon>Tracheophyta</taxon>
        <taxon>Spermatophyta</taxon>
        <taxon>Magnoliopsida</taxon>
        <taxon>eudicotyledons</taxon>
        <taxon>Gunneridae</taxon>
        <taxon>Pentapetalae</taxon>
        <taxon>rosids</taxon>
        <taxon>fabids</taxon>
        <taxon>Malpighiales</taxon>
        <taxon>Salicaceae</taxon>
        <taxon>Saliceae</taxon>
        <taxon>Populus</taxon>
    </lineage>
</organism>
<keyword evidence="4 6" id="KW-0175">Coiled coil</keyword>
<comment type="similarity">
    <text evidence="1">Belongs to the FLX family.</text>
</comment>
<dbReference type="PANTHER" id="PTHR33405:SF17">
    <property type="entry name" value="PROTEIN FLC EXPRESSOR"/>
    <property type="match status" value="1"/>
</dbReference>
<evidence type="ECO:0000256" key="6">
    <source>
        <dbReference type="SAM" id="Coils"/>
    </source>
</evidence>
<name>A0AAJ6T2B2_POPEU</name>
<reference evidence="8" key="1">
    <citation type="submission" date="2025-08" db="UniProtKB">
        <authorList>
            <consortium name="RefSeq"/>
        </authorList>
    </citation>
    <scope>IDENTIFICATION</scope>
</reference>
<proteinExistence type="inferred from homology"/>
<dbReference type="InterPro" id="IPR040353">
    <property type="entry name" value="FLX/FLX-like"/>
</dbReference>
<evidence type="ECO:0000256" key="2">
    <source>
        <dbReference type="ARBA" id="ARBA00022473"/>
    </source>
</evidence>
<evidence type="ECO:0000256" key="5">
    <source>
        <dbReference type="ARBA" id="ARBA00023089"/>
    </source>
</evidence>
<evidence type="ECO:0000313" key="7">
    <source>
        <dbReference type="Proteomes" id="UP000694918"/>
    </source>
</evidence>
<dbReference type="RefSeq" id="XP_011003417.1">
    <property type="nucleotide sequence ID" value="XM_011005115.1"/>
</dbReference>
<feature type="coiled-coil region" evidence="6">
    <location>
        <begin position="200"/>
        <end position="227"/>
    </location>
</feature>
<dbReference type="GO" id="GO:0009908">
    <property type="term" value="P:flower development"/>
    <property type="evidence" value="ECO:0007669"/>
    <property type="project" value="UniProtKB-KW"/>
</dbReference>
<evidence type="ECO:0000256" key="4">
    <source>
        <dbReference type="ARBA" id="ARBA00023054"/>
    </source>
</evidence>
<dbReference type="Proteomes" id="UP000694918">
    <property type="component" value="Unplaced"/>
</dbReference>
<dbReference type="KEGG" id="peu:105110168"/>
<keyword evidence="5" id="KW-0287">Flowering</keyword>